<sequence length="102" mass="11970">MTVLNYLEQVTQHEIDVEAALISTAMAVYCEKNNIEDPLDLFDNSIDNFRMYVIFKAVQRKLKLELLTVEDQKTIKRILNEIHMEVSIPTKFKIDHDSKRTN</sequence>
<gene>
    <name evidence="1" type="ORF">UFOVP54_116</name>
</gene>
<evidence type="ECO:0000313" key="1">
    <source>
        <dbReference type="EMBL" id="CAB4125347.1"/>
    </source>
</evidence>
<protein>
    <submittedName>
        <fullName evidence="1">Uncharacterized protein</fullName>
    </submittedName>
</protein>
<accession>A0A6J5KWH4</accession>
<proteinExistence type="predicted"/>
<dbReference type="EMBL" id="LR796188">
    <property type="protein sequence ID" value="CAB4125347.1"/>
    <property type="molecule type" value="Genomic_DNA"/>
</dbReference>
<name>A0A6J5KWH4_9CAUD</name>
<reference evidence="1" key="1">
    <citation type="submission" date="2020-04" db="EMBL/GenBank/DDBJ databases">
        <authorList>
            <person name="Chiriac C."/>
            <person name="Salcher M."/>
            <person name="Ghai R."/>
            <person name="Kavagutti S V."/>
        </authorList>
    </citation>
    <scope>NUCLEOTIDE SEQUENCE</scope>
</reference>
<organism evidence="1">
    <name type="scientific">uncultured Caudovirales phage</name>
    <dbReference type="NCBI Taxonomy" id="2100421"/>
    <lineage>
        <taxon>Viruses</taxon>
        <taxon>Duplodnaviria</taxon>
        <taxon>Heunggongvirae</taxon>
        <taxon>Uroviricota</taxon>
        <taxon>Caudoviricetes</taxon>
        <taxon>Peduoviridae</taxon>
        <taxon>Maltschvirus</taxon>
        <taxon>Maltschvirus maltsch</taxon>
    </lineage>
</organism>